<dbReference type="RefSeq" id="XP_056792523.1">
    <property type="nucleotide sequence ID" value="XM_056932564.1"/>
</dbReference>
<evidence type="ECO:0000313" key="1">
    <source>
        <dbReference type="EMBL" id="KAJ5491394.1"/>
    </source>
</evidence>
<proteinExistence type="predicted"/>
<dbReference type="AlphaFoldDB" id="A0A9W9XFQ0"/>
<keyword evidence="2" id="KW-1185">Reference proteome</keyword>
<name>A0A9W9XFQ0_9EURO</name>
<protein>
    <submittedName>
        <fullName evidence="1">Uncharacterized protein</fullName>
    </submittedName>
</protein>
<comment type="caution">
    <text evidence="1">The sequence shown here is derived from an EMBL/GenBank/DDBJ whole genome shotgun (WGS) entry which is preliminary data.</text>
</comment>
<gene>
    <name evidence="1" type="ORF">N7539_002961</name>
</gene>
<evidence type="ECO:0000313" key="2">
    <source>
        <dbReference type="Proteomes" id="UP001148312"/>
    </source>
</evidence>
<dbReference type="Proteomes" id="UP001148312">
    <property type="component" value="Unassembled WGS sequence"/>
</dbReference>
<organism evidence="1 2">
    <name type="scientific">Penicillium diatomitis</name>
    <dbReference type="NCBI Taxonomy" id="2819901"/>
    <lineage>
        <taxon>Eukaryota</taxon>
        <taxon>Fungi</taxon>
        <taxon>Dikarya</taxon>
        <taxon>Ascomycota</taxon>
        <taxon>Pezizomycotina</taxon>
        <taxon>Eurotiomycetes</taxon>
        <taxon>Eurotiomycetidae</taxon>
        <taxon>Eurotiales</taxon>
        <taxon>Aspergillaceae</taxon>
        <taxon>Penicillium</taxon>
    </lineage>
</organism>
<accession>A0A9W9XFQ0</accession>
<sequence>MEDVLSAPISNGNVPSRRQSHQVPRLPLLRFCKHLAREEGPIPVRRCNGPWAWQPLCGEMKKSVSESVGAWHTYQWPVWALFAPFASTCSPPPPVSARGVEGDVTAKISTFKPVLELLGFHARATPEARQTGQGRGCAKRLVPVDEMNITKKLGRPKRGPDSPIRVIHDPLTLASLVDMVPPGSVERAEATKMEETRREASVNQRMMMMILPV</sequence>
<reference evidence="1" key="1">
    <citation type="submission" date="2022-12" db="EMBL/GenBank/DDBJ databases">
        <authorList>
            <person name="Petersen C."/>
        </authorList>
    </citation>
    <scope>NUCLEOTIDE SEQUENCE</scope>
    <source>
        <strain evidence="1">IBT 30728</strain>
    </source>
</reference>
<dbReference type="EMBL" id="JAPWDQ010000003">
    <property type="protein sequence ID" value="KAJ5491394.1"/>
    <property type="molecule type" value="Genomic_DNA"/>
</dbReference>
<reference evidence="1" key="2">
    <citation type="journal article" date="2023" name="IMA Fungus">
        <title>Comparative genomic study of the Penicillium genus elucidates a diverse pangenome and 15 lateral gene transfer events.</title>
        <authorList>
            <person name="Petersen C."/>
            <person name="Sorensen T."/>
            <person name="Nielsen M.R."/>
            <person name="Sondergaard T.E."/>
            <person name="Sorensen J.L."/>
            <person name="Fitzpatrick D.A."/>
            <person name="Frisvad J.C."/>
            <person name="Nielsen K.L."/>
        </authorList>
    </citation>
    <scope>NUCLEOTIDE SEQUENCE</scope>
    <source>
        <strain evidence="1">IBT 30728</strain>
    </source>
</reference>
<dbReference type="GeneID" id="81622813"/>